<name>A0A6T5Q3N3_9STRA</name>
<reference evidence="1" key="1">
    <citation type="submission" date="2021-01" db="EMBL/GenBank/DDBJ databases">
        <authorList>
            <person name="Corre E."/>
            <person name="Pelletier E."/>
            <person name="Niang G."/>
            <person name="Scheremetjew M."/>
            <person name="Finn R."/>
            <person name="Kale V."/>
            <person name="Holt S."/>
            <person name="Cochrane G."/>
            <person name="Meng A."/>
            <person name="Brown T."/>
            <person name="Cohen L."/>
        </authorList>
    </citation>
    <scope>NUCLEOTIDE SEQUENCE</scope>
    <source>
        <strain evidence="1">SM1012Hels-07</strain>
    </source>
</reference>
<dbReference type="EMBL" id="HBFJ01000415">
    <property type="protein sequence ID" value="CAD8733162.1"/>
    <property type="molecule type" value="Transcribed_RNA"/>
</dbReference>
<proteinExistence type="predicted"/>
<accession>A0A6T5Q3N3</accession>
<evidence type="ECO:0000313" key="2">
    <source>
        <dbReference type="EMBL" id="CAD8733162.1"/>
    </source>
</evidence>
<protein>
    <submittedName>
        <fullName evidence="1">Uncharacterized protein</fullName>
    </submittedName>
</protein>
<dbReference type="EMBL" id="HBFJ01000414">
    <property type="protein sequence ID" value="CAD8733161.1"/>
    <property type="molecule type" value="Transcribed_RNA"/>
</dbReference>
<gene>
    <name evidence="1" type="ORF">SMAR0319_LOCUS310</name>
    <name evidence="2" type="ORF">SMAR0319_LOCUS311</name>
</gene>
<dbReference type="AlphaFoldDB" id="A0A6T5Q3N3"/>
<evidence type="ECO:0000313" key="1">
    <source>
        <dbReference type="EMBL" id="CAD8733161.1"/>
    </source>
</evidence>
<organism evidence="1">
    <name type="scientific">Skeletonema marinoi</name>
    <dbReference type="NCBI Taxonomy" id="267567"/>
    <lineage>
        <taxon>Eukaryota</taxon>
        <taxon>Sar</taxon>
        <taxon>Stramenopiles</taxon>
        <taxon>Ochrophyta</taxon>
        <taxon>Bacillariophyta</taxon>
        <taxon>Coscinodiscophyceae</taxon>
        <taxon>Thalassiosirophycidae</taxon>
        <taxon>Thalassiosirales</taxon>
        <taxon>Skeletonemataceae</taxon>
        <taxon>Skeletonema</taxon>
        <taxon>Skeletonema marinoi-dohrnii complex</taxon>
    </lineage>
</organism>
<sequence length="243" mass="27132">MSISPELALAAAAAIGDKALQEQTKELLQLKRQLAESRKVEITGSGGRPVYAKGQFEDGEYRDRDEGVDDAASTSSFYSSRSWWDVHLTMCDENVGLFLINLQHLEIRLGGIVYATTSNEVEGHDVIILDNNCSDGNNDRSPKRSRNVMIPIQSGRGCRNATIQIDLKDMPEPPWKMLKSAISYNQNQSEYVFGELIDVFDIMISSRQLPQRLPEQVAELVGISFDTSSVRSMLSCLRDDEIN</sequence>